<evidence type="ECO:0000256" key="1">
    <source>
        <dbReference type="SAM" id="SignalP"/>
    </source>
</evidence>
<accession>A0ABR9W8A7</accession>
<dbReference type="InterPro" id="IPR011042">
    <property type="entry name" value="6-blade_b-propeller_TolB-like"/>
</dbReference>
<feature type="domain" description="Secretion system C-terminal sorting" evidence="2">
    <location>
        <begin position="870"/>
        <end position="941"/>
    </location>
</feature>
<evidence type="ECO:0000259" key="3">
    <source>
        <dbReference type="Pfam" id="PF21959"/>
    </source>
</evidence>
<dbReference type="Pfam" id="PF18962">
    <property type="entry name" value="Por_Secre_tail"/>
    <property type="match status" value="1"/>
</dbReference>
<dbReference type="InterPro" id="IPR011044">
    <property type="entry name" value="Quino_amine_DH_bsu"/>
</dbReference>
<dbReference type="Pfam" id="PF21959">
    <property type="entry name" value="DUF6923"/>
    <property type="match status" value="2"/>
</dbReference>
<feature type="domain" description="DUF6923" evidence="3">
    <location>
        <begin position="524"/>
        <end position="755"/>
    </location>
</feature>
<dbReference type="RefSeq" id="WP_194119963.1">
    <property type="nucleotide sequence ID" value="NZ_JACYGY010000001.1"/>
</dbReference>
<proteinExistence type="predicted"/>
<feature type="chain" id="PRO_5045284773" evidence="1">
    <location>
        <begin position="32"/>
        <end position="943"/>
    </location>
</feature>
<dbReference type="Proteomes" id="UP000634134">
    <property type="component" value="Unassembled WGS sequence"/>
</dbReference>
<dbReference type="InterPro" id="IPR054215">
    <property type="entry name" value="DUF6923"/>
</dbReference>
<dbReference type="EMBL" id="JACYGY010000001">
    <property type="protein sequence ID" value="MBE9461699.1"/>
    <property type="molecule type" value="Genomic_DNA"/>
</dbReference>
<evidence type="ECO:0000259" key="2">
    <source>
        <dbReference type="Pfam" id="PF18962"/>
    </source>
</evidence>
<organism evidence="4 5">
    <name type="scientific">Dyadobacter subterraneus</name>
    <dbReference type="NCBI Taxonomy" id="2773304"/>
    <lineage>
        <taxon>Bacteria</taxon>
        <taxon>Pseudomonadati</taxon>
        <taxon>Bacteroidota</taxon>
        <taxon>Cytophagia</taxon>
        <taxon>Cytophagales</taxon>
        <taxon>Spirosomataceae</taxon>
        <taxon>Dyadobacter</taxon>
    </lineage>
</organism>
<protein>
    <submittedName>
        <fullName evidence="4">T9SS type A sorting domain-containing protein</fullName>
    </submittedName>
</protein>
<evidence type="ECO:0000313" key="5">
    <source>
        <dbReference type="Proteomes" id="UP000634134"/>
    </source>
</evidence>
<dbReference type="NCBIfam" id="TIGR04183">
    <property type="entry name" value="Por_Secre_tail"/>
    <property type="match status" value="1"/>
</dbReference>
<reference evidence="5" key="1">
    <citation type="submission" date="2023-07" db="EMBL/GenBank/DDBJ databases">
        <title>Dyadobacter sp. nov 'subterranea' isolated from contaminted grondwater.</title>
        <authorList>
            <person name="Szabo I."/>
            <person name="Al-Omari J."/>
            <person name="Szerdahelyi S.G."/>
            <person name="Rado J."/>
        </authorList>
    </citation>
    <scope>NUCLEOTIDE SEQUENCE [LARGE SCALE GENOMIC DNA]</scope>
    <source>
        <strain evidence="5">UP-52</strain>
    </source>
</reference>
<comment type="caution">
    <text evidence="4">The sequence shown here is derived from an EMBL/GenBank/DDBJ whole genome shotgun (WGS) entry which is preliminary data.</text>
</comment>
<dbReference type="SUPFAM" id="SSF63825">
    <property type="entry name" value="YWTD domain"/>
    <property type="match status" value="1"/>
</dbReference>
<feature type="signal peptide" evidence="1">
    <location>
        <begin position="1"/>
        <end position="31"/>
    </location>
</feature>
<gene>
    <name evidence="4" type="ORF">IEE83_07375</name>
</gene>
<keyword evidence="5" id="KW-1185">Reference proteome</keyword>
<keyword evidence="1" id="KW-0732">Signal</keyword>
<dbReference type="Gene3D" id="2.120.10.30">
    <property type="entry name" value="TolB, C-terminal domain"/>
    <property type="match status" value="1"/>
</dbReference>
<evidence type="ECO:0000313" key="4">
    <source>
        <dbReference type="EMBL" id="MBE9461699.1"/>
    </source>
</evidence>
<dbReference type="InterPro" id="IPR026444">
    <property type="entry name" value="Secre_tail"/>
</dbReference>
<dbReference type="SUPFAM" id="SSF50969">
    <property type="entry name" value="YVTN repeat-like/Quinoprotein amine dehydrogenase"/>
    <property type="match status" value="1"/>
</dbReference>
<feature type="domain" description="DUF6923" evidence="3">
    <location>
        <begin position="295"/>
        <end position="498"/>
    </location>
</feature>
<sequence length="943" mass="99437">MKIYKKSSSTLCRFWISSIFPLLGLPLFTNAQQASQGNTTVFGGAEITVFGAHNFLTGGSGTQPGIIKTIRTSPFGILRFGPAATQTAADDANHVDGYVSKIGNAAFTFPTGNGTDLRTLSISAPSTVTSQVTVAWFSGNPGTVSDPSDASTHSITSLGGSLTSISQAGFWDWIPVAGTFSGLNITASIPDLTSYSAAANLRLAGWNGSQWVSLSTNGNATGNTEGSTITGTIPATGTISALAIGSVSPLAVDPVTFACSTTSYQVVGEGSFSRLYEYNIVTGERNSVALLDHYVNAIGFNNVDNLIWGYAPNTNEVVRIDAAGTTTPYIIPDLPQSAYNVGDVLNGGYLFLYAQGSASYYVVDIDPSRTATYLKLVDPTAAYALEAAPFGTAITPIGITDWSYSPQTGLFYTLQNGSAAITTLNPATGQLTIASTPVTGADITSDAAAFGATFLDNAGNLYAFSNGSGKFYKINLASNTATFMSTSTPSGANDGARCNLSEVTPAVPFSCTTSSYQVASTGSSVPSTLYQYNITTGVRTSVATLDRYVNAIGYNNVDNLMWGYAPNTNEVARIDASGAVAGFIIPNLPKISYNVGDVMNGGYLFLYSQNNGSFYVVDVNPARPATYLKLVDPTAGYAAEVAPYGTTMSALAIADWSYNPKDGLFYALQSFTAILATLDPATGTVTRKTDALTSTGASITGDAQSGFGATFLDNEGNLYVFANGSGNFYRINAASNTALLMSTSIASIANDGARCNLAAPIPLPVTLVSFTVEKNVSESPFALLKWTTSSETNSDYFEIERSETSKNWNTIGKIISNGESSATLSYSFKDTQPKSGENLYRLRMVDKDGTFAFSRIQSVTFDETSSDLSVYPNPSTDKLYIRDYSTVKNITISNLNGTPVYQSISFASGNGFIDLTNFPQGMYFVKISRANGISTTHKVLIAK</sequence>
<name>A0ABR9W8A7_9BACT</name>